<gene>
    <name evidence="1" type="ORF">Desgi_3124</name>
</gene>
<dbReference type="RefSeq" id="WP_006520638.1">
    <property type="nucleotide sequence ID" value="NC_021184.1"/>
</dbReference>
<dbReference type="KEGG" id="dgi:Desgi_3124"/>
<dbReference type="eggNOG" id="COG2720">
    <property type="taxonomic scope" value="Bacteria"/>
</dbReference>
<evidence type="ECO:0000313" key="1">
    <source>
        <dbReference type="EMBL" id="AGL02484.1"/>
    </source>
</evidence>
<name>R4KIN6_9FIRM</name>
<dbReference type="HOGENOM" id="CLU_072547_1_0_9"/>
<organism evidence="1 2">
    <name type="scientific">Desulfoscipio gibsoniae DSM 7213</name>
    <dbReference type="NCBI Taxonomy" id="767817"/>
    <lineage>
        <taxon>Bacteria</taxon>
        <taxon>Bacillati</taxon>
        <taxon>Bacillota</taxon>
        <taxon>Clostridia</taxon>
        <taxon>Eubacteriales</taxon>
        <taxon>Desulfallaceae</taxon>
        <taxon>Desulfoscipio</taxon>
    </lineage>
</organism>
<keyword evidence="2" id="KW-1185">Reference proteome</keyword>
<dbReference type="InterPro" id="IPR007391">
    <property type="entry name" value="Vancomycin_resist_VanW"/>
</dbReference>
<dbReference type="OrthoDB" id="9797191at2"/>
<dbReference type="PANTHER" id="PTHR35788">
    <property type="entry name" value="EXPORTED PROTEIN-RELATED"/>
    <property type="match status" value="1"/>
</dbReference>
<dbReference type="AlphaFoldDB" id="R4KIN6"/>
<reference evidence="1 2" key="1">
    <citation type="submission" date="2012-01" db="EMBL/GenBank/DDBJ databases">
        <title>Complete sequence of Desulfotomaculum gibsoniae DSM 7213.</title>
        <authorList>
            <consortium name="US DOE Joint Genome Institute"/>
            <person name="Lucas S."/>
            <person name="Han J."/>
            <person name="Lapidus A."/>
            <person name="Cheng J.-F."/>
            <person name="Goodwin L."/>
            <person name="Pitluck S."/>
            <person name="Peters L."/>
            <person name="Ovchinnikova G."/>
            <person name="Teshima H."/>
            <person name="Detter J.C."/>
            <person name="Han C."/>
            <person name="Tapia R."/>
            <person name="Land M."/>
            <person name="Hauser L."/>
            <person name="Kyrpides N."/>
            <person name="Ivanova N."/>
            <person name="Pagani I."/>
            <person name="Parshina S."/>
            <person name="Plugge C."/>
            <person name="Muyzer G."/>
            <person name="Kuever J."/>
            <person name="Ivanova A."/>
            <person name="Nazina T."/>
            <person name="Klenk H.-P."/>
            <person name="Brambilla E."/>
            <person name="Spring S."/>
            <person name="Stams A.F."/>
            <person name="Woyke T."/>
        </authorList>
    </citation>
    <scope>NUCLEOTIDE SEQUENCE [LARGE SCALE GENOMIC DNA]</scope>
    <source>
        <strain evidence="1 2">DSM 7213</strain>
    </source>
</reference>
<dbReference type="InterPro" id="IPR052913">
    <property type="entry name" value="Glycopeptide_resist_protein"/>
</dbReference>
<proteinExistence type="predicted"/>
<dbReference type="STRING" id="767817.Desgi_3124"/>
<dbReference type="PANTHER" id="PTHR35788:SF1">
    <property type="entry name" value="EXPORTED PROTEIN"/>
    <property type="match status" value="1"/>
</dbReference>
<dbReference type="Proteomes" id="UP000013520">
    <property type="component" value="Chromosome"/>
</dbReference>
<evidence type="ECO:0000313" key="2">
    <source>
        <dbReference type="Proteomes" id="UP000013520"/>
    </source>
</evidence>
<accession>R4KIN6</accession>
<protein>
    <submittedName>
        <fullName evidence="1">Putative vancomycin resistance protein</fullName>
    </submittedName>
</protein>
<dbReference type="Pfam" id="PF04294">
    <property type="entry name" value="VanW"/>
    <property type="match status" value="1"/>
</dbReference>
<dbReference type="EMBL" id="CP003273">
    <property type="protein sequence ID" value="AGL02484.1"/>
    <property type="molecule type" value="Genomic_DNA"/>
</dbReference>
<sequence>MTIQQGKYSSPQMRSRIRMSIGRFYFTWRRYLIWLINRTKYTRTKQKQPLQFTIYNHKTPLLRELRNVDMWLQHNKIKNLRIATKRLNGIIINPGETLSFWRVVGKPSKIKGYAEGMVLYNGTFRPEVGGGLCQLSNLIYWMTLHTPLTVTERWRHSYDVFPDSKRTQPFGSGATVAYNYIDLQITNNTDEIYQLNVWVGDKYLHGQWCCSQPAKLYYHVYETNHIFTHEQWGGHMRHNVLRRKVFDTNDKIIRDEYITENHAVMMYAPFLPEGKIKN</sequence>